<dbReference type="EMBL" id="JACJQB010000019">
    <property type="protein sequence ID" value="MBD2188612.1"/>
    <property type="molecule type" value="Genomic_DNA"/>
</dbReference>
<evidence type="ECO:0000313" key="4">
    <source>
        <dbReference type="EMBL" id="MBD2188612.1"/>
    </source>
</evidence>
<keyword evidence="5" id="KW-1185">Reference proteome</keyword>
<organism evidence="4 5">
    <name type="scientific">Pseudanabaena mucicola FACHB-723</name>
    <dbReference type="NCBI Taxonomy" id="2692860"/>
    <lineage>
        <taxon>Bacteria</taxon>
        <taxon>Bacillati</taxon>
        <taxon>Cyanobacteriota</taxon>
        <taxon>Cyanophyceae</taxon>
        <taxon>Pseudanabaenales</taxon>
        <taxon>Pseudanabaenaceae</taxon>
        <taxon>Pseudanabaena</taxon>
    </lineage>
</organism>
<protein>
    <submittedName>
        <fullName evidence="4">GvpL/GvpF family gas vesicle protein</fullName>
    </submittedName>
</protein>
<gene>
    <name evidence="4" type="ORF">H6F41_10690</name>
</gene>
<dbReference type="PANTHER" id="PTHR36852:SF1">
    <property type="entry name" value="PROTEIN GVPL 2"/>
    <property type="match status" value="1"/>
</dbReference>
<dbReference type="InterPro" id="IPR009430">
    <property type="entry name" value="GvpL/GvpF"/>
</dbReference>
<dbReference type="PANTHER" id="PTHR36852">
    <property type="entry name" value="PROTEIN GVPL 2"/>
    <property type="match status" value="1"/>
</dbReference>
<name>A0ABR7ZXM7_9CYAN</name>
<evidence type="ECO:0000256" key="3">
    <source>
        <dbReference type="ARBA" id="ARBA00035643"/>
    </source>
</evidence>
<comment type="subcellular location">
    <subcellularLocation>
        <location evidence="2">Gas vesicle</location>
    </subcellularLocation>
</comment>
<dbReference type="RefSeq" id="WP_190403463.1">
    <property type="nucleotide sequence ID" value="NZ_JACJQB010000019.1"/>
</dbReference>
<sequence>MSLYLYAILQTDNIELVKDLDLQGMNAQPVQFYPLPPFAIAYSEAQQDRYLASRSNLITHETVLESLMKAIDPHQAVPLPLQFGLVVDEWEEVQRDLLIPYETKLKELIKNLIGKREVSIKLFWNQNEELNLAVAENKSLQQKRESLMGKMLSMDEAIEIGQELESAIEQRQQAIIDAFINTLQPLAHEYAEGEMLTESMIYNGSFLIDWDREAEFAAAVEDLDKQFENRLRIRYNDFTAPYNFVKVDRDS</sequence>
<evidence type="ECO:0000256" key="2">
    <source>
        <dbReference type="ARBA" id="ARBA00035108"/>
    </source>
</evidence>
<evidence type="ECO:0000256" key="1">
    <source>
        <dbReference type="ARBA" id="ARBA00022987"/>
    </source>
</evidence>
<comment type="similarity">
    <text evidence="3">Belongs to the gas vesicle GvpF/GvpL family.</text>
</comment>
<evidence type="ECO:0000313" key="5">
    <source>
        <dbReference type="Proteomes" id="UP000642094"/>
    </source>
</evidence>
<proteinExistence type="inferred from homology"/>
<reference evidence="4 5" key="1">
    <citation type="journal article" date="2020" name="ISME J.">
        <title>Comparative genomics reveals insights into cyanobacterial evolution and habitat adaptation.</title>
        <authorList>
            <person name="Chen M.Y."/>
            <person name="Teng W.K."/>
            <person name="Zhao L."/>
            <person name="Hu C.X."/>
            <person name="Zhou Y.K."/>
            <person name="Han B.P."/>
            <person name="Song L.R."/>
            <person name="Shu W.S."/>
        </authorList>
    </citation>
    <scope>NUCLEOTIDE SEQUENCE [LARGE SCALE GENOMIC DNA]</scope>
    <source>
        <strain evidence="4 5">FACHB-723</strain>
    </source>
</reference>
<comment type="caution">
    <text evidence="4">The sequence shown here is derived from an EMBL/GenBank/DDBJ whole genome shotgun (WGS) entry which is preliminary data.</text>
</comment>
<accession>A0ABR7ZXM7</accession>
<dbReference type="Pfam" id="PF06386">
    <property type="entry name" value="GvpL_GvpF"/>
    <property type="match status" value="1"/>
</dbReference>
<keyword evidence="1" id="KW-0304">Gas vesicle</keyword>
<dbReference type="Proteomes" id="UP000642094">
    <property type="component" value="Unassembled WGS sequence"/>
</dbReference>